<feature type="region of interest" description="Disordered" evidence="1">
    <location>
        <begin position="136"/>
        <end position="160"/>
    </location>
</feature>
<feature type="region of interest" description="Disordered" evidence="1">
    <location>
        <begin position="87"/>
        <end position="108"/>
    </location>
</feature>
<feature type="region of interest" description="Disordered" evidence="1">
    <location>
        <begin position="457"/>
        <end position="736"/>
    </location>
</feature>
<dbReference type="Proteomes" id="UP000717515">
    <property type="component" value="Unassembled WGS sequence"/>
</dbReference>
<feature type="region of interest" description="Disordered" evidence="1">
    <location>
        <begin position="798"/>
        <end position="855"/>
    </location>
</feature>
<feature type="compositionally biased region" description="Low complexity" evidence="1">
    <location>
        <begin position="607"/>
        <end position="640"/>
    </location>
</feature>
<proteinExistence type="predicted"/>
<feature type="compositionally biased region" description="Low complexity" evidence="1">
    <location>
        <begin position="668"/>
        <end position="699"/>
    </location>
</feature>
<feature type="compositionally biased region" description="Polar residues" evidence="1">
    <location>
        <begin position="224"/>
        <end position="235"/>
    </location>
</feature>
<protein>
    <submittedName>
        <fullName evidence="3">Uncharacterized protein</fullName>
    </submittedName>
</protein>
<evidence type="ECO:0000313" key="3">
    <source>
        <dbReference type="EMBL" id="KAG9327200.1"/>
    </source>
</evidence>
<reference evidence="3" key="1">
    <citation type="submission" date="2021-07" db="EMBL/GenBank/DDBJ databases">
        <title>Draft genome of Mortierella alpina, strain LL118, isolated from an aspen leaf litter sample.</title>
        <authorList>
            <person name="Yang S."/>
            <person name="Vinatzer B.A."/>
        </authorList>
    </citation>
    <scope>NUCLEOTIDE SEQUENCE</scope>
    <source>
        <strain evidence="3">LL118</strain>
    </source>
</reference>
<feature type="compositionally biased region" description="Polar residues" evidence="1">
    <location>
        <begin position="521"/>
        <end position="530"/>
    </location>
</feature>
<dbReference type="EMBL" id="JAIFTL010000008">
    <property type="protein sequence ID" value="KAG9327200.1"/>
    <property type="molecule type" value="Genomic_DNA"/>
</dbReference>
<comment type="caution">
    <text evidence="3">The sequence shown here is derived from an EMBL/GenBank/DDBJ whole genome shotgun (WGS) entry which is preliminary data.</text>
</comment>
<feature type="compositionally biased region" description="Basic and acidic residues" evidence="1">
    <location>
        <begin position="830"/>
        <end position="839"/>
    </location>
</feature>
<feature type="compositionally biased region" description="Polar residues" evidence="1">
    <location>
        <begin position="459"/>
        <end position="493"/>
    </location>
</feature>
<dbReference type="AlphaFoldDB" id="A0A9P8IHG5"/>
<organism evidence="3 4">
    <name type="scientific">Mortierella alpina</name>
    <name type="common">Oleaginous fungus</name>
    <name type="synonym">Mortierella renispora</name>
    <dbReference type="NCBI Taxonomy" id="64518"/>
    <lineage>
        <taxon>Eukaryota</taxon>
        <taxon>Fungi</taxon>
        <taxon>Fungi incertae sedis</taxon>
        <taxon>Mucoromycota</taxon>
        <taxon>Mortierellomycotina</taxon>
        <taxon>Mortierellomycetes</taxon>
        <taxon>Mortierellales</taxon>
        <taxon>Mortierellaceae</taxon>
        <taxon>Mortierella</taxon>
    </lineage>
</organism>
<keyword evidence="2" id="KW-0472">Membrane</keyword>
<feature type="transmembrane region" description="Helical" evidence="2">
    <location>
        <begin position="401"/>
        <end position="425"/>
    </location>
</feature>
<feature type="compositionally biased region" description="Low complexity" evidence="1">
    <location>
        <begin position="712"/>
        <end position="732"/>
    </location>
</feature>
<keyword evidence="2" id="KW-1133">Transmembrane helix</keyword>
<feature type="region of interest" description="Disordered" evidence="1">
    <location>
        <begin position="174"/>
        <end position="197"/>
    </location>
</feature>
<evidence type="ECO:0000256" key="2">
    <source>
        <dbReference type="SAM" id="Phobius"/>
    </source>
</evidence>
<accession>A0A9P8IHG5</accession>
<evidence type="ECO:0000313" key="4">
    <source>
        <dbReference type="Proteomes" id="UP000717515"/>
    </source>
</evidence>
<sequence>MTNTSVKTVAEGDSVALLQQELEFLSRMARVSIQGKVTSKKISTWLKSTFELNSIVSASPIHLAINQQGHLLHSEVHQNTLDHDHLHHDADGYLSDSSSLSNEELTDHDRRPLRRAISLEDLSSAAAIHRQLQTSGLLQASRLRPRQRSHQGQHPSTTTSHRYITSFAEPITRPASSASIYHRHQRSTEGGSDMDVSYVPLKDRPHSAMSLRNDHSKRLSSYTLQEEHAANSSLPTPDASPEELSDSSDELVIIHGELLEEARATRSAERLRAQIRQNTLPGAVVDTHPETEAEAEARMSGDISLHGELESGSWNWLTDAPFIDALVNWIEGPEHPPQQKSQEKEKPNPWLDIPFQFIALLTYPEPDPKSGNKPSLAVVRETAFVRQRRRTLLMLTAYTLLVRYCSFDFFVVVLFASNCAMLFLMKNSGRMNVNMAKRAVRQRVGWAKQWAGGIFKRGGNSNSGNPAVSSASSHQHQYSGHSTTASAASNSRQVYGGSQAATTAESIRNSQPSPAPGDSGAQASAETSPQMKRRGLFGKRVAVTTGSHSAPNLGNSSAPASAASTPAITSHGSSSSSSATHGDGASIMTGTTQKKRFFRRNINGNQSASNTSTTPAPMAAPASAPIPIPSRTSISSSSSAVRTHQHHASTSSIGTPSLAARSTVMHTQLSSSPLAKAPLSSSSSQSPSQPQLSSFRSGSPAGGGAAEREGRVSPNARALAAPASSSSPALKLQDGSVQTTTAEFSTLSLSTKNISFRSDADDAVLVSPTPIHVPFSTPHLTSSPMTSGLSQLLQSRTSSDNNNITNNNGAVQQDKSDQDTKALYFSVPEASRDHAKEGHGPQCGVSGQEKDAQHESMLDAVTSAAAEAMEGV</sequence>
<name>A0A9P8IHG5_MORAP</name>
<evidence type="ECO:0000256" key="1">
    <source>
        <dbReference type="SAM" id="MobiDB-lite"/>
    </source>
</evidence>
<feature type="region of interest" description="Disordered" evidence="1">
    <location>
        <begin position="224"/>
        <end position="247"/>
    </location>
</feature>
<gene>
    <name evidence="3" type="ORF">KVV02_000916</name>
</gene>
<keyword evidence="2" id="KW-0812">Transmembrane</keyword>
<feature type="compositionally biased region" description="Polar residues" evidence="1">
    <location>
        <begin position="544"/>
        <end position="555"/>
    </location>
</feature>
<feature type="compositionally biased region" description="Low complexity" evidence="1">
    <location>
        <begin position="556"/>
        <end position="586"/>
    </location>
</feature>
<feature type="compositionally biased region" description="Polar residues" evidence="1">
    <location>
        <begin position="499"/>
        <end position="512"/>
    </location>
</feature>